<evidence type="ECO:0000313" key="6">
    <source>
        <dbReference type="EMBL" id="UWN56172.1"/>
    </source>
</evidence>
<feature type="region of interest" description="Disordered" evidence="4">
    <location>
        <begin position="284"/>
        <end position="312"/>
    </location>
</feature>
<dbReference type="PROSITE" id="PS01124">
    <property type="entry name" value="HTH_ARAC_FAMILY_2"/>
    <property type="match status" value="1"/>
</dbReference>
<gene>
    <name evidence="6" type="ORF">NQ491_05725</name>
</gene>
<accession>A0ABY5UVK6</accession>
<feature type="domain" description="HTH araC/xylS-type" evidence="5">
    <location>
        <begin position="185"/>
        <end position="283"/>
    </location>
</feature>
<dbReference type="Proteomes" id="UP001059295">
    <property type="component" value="Chromosome"/>
</dbReference>
<dbReference type="Pfam" id="PF22200">
    <property type="entry name" value="ExsA_N"/>
    <property type="match status" value="1"/>
</dbReference>
<dbReference type="EMBL" id="CP102294">
    <property type="protein sequence ID" value="UWN56172.1"/>
    <property type="molecule type" value="Genomic_DNA"/>
</dbReference>
<sequence>MSRSNPTSTAQQPMIVKYVQPDRSGIQAHNFTRHSIGYVVRGKKCVYYGDVCHEIPQGTLFYMGMGNHYTEDVPEQGKNFEQIVFYYTSDQLSRILNHLSVGYQLNITNDHSCPNCENQSHVSYPASNIMKNFFGTVNQYLKDDAFSQDNTAETIKMTELIYLILAQKDCCLKSKILSNMDLMKENFEQTVQSYIFDDISVEELAGKCNRSLTSFKKEFRKHFFEPPHKWFIRQRLMHSRLLLISTNKSISEIGNDCNFPNTSHFIKLFKKEYGMTPASYRHRHAAGGESEPVLSAKAYSARDQQMSTASRM</sequence>
<evidence type="ECO:0000256" key="1">
    <source>
        <dbReference type="ARBA" id="ARBA00023015"/>
    </source>
</evidence>
<dbReference type="PANTHER" id="PTHR43280">
    <property type="entry name" value="ARAC-FAMILY TRANSCRIPTIONAL REGULATOR"/>
    <property type="match status" value="1"/>
</dbReference>
<protein>
    <submittedName>
        <fullName evidence="6">AraC family transcriptional regulator</fullName>
    </submittedName>
</protein>
<evidence type="ECO:0000313" key="7">
    <source>
        <dbReference type="Proteomes" id="UP001059295"/>
    </source>
</evidence>
<keyword evidence="3" id="KW-0804">Transcription</keyword>
<dbReference type="InterPro" id="IPR054015">
    <property type="entry name" value="ExsA-like_N"/>
</dbReference>
<dbReference type="InterPro" id="IPR018062">
    <property type="entry name" value="HTH_AraC-typ_CS"/>
</dbReference>
<dbReference type="GeneID" id="82891213"/>
<name>A0ABY5UVK6_9BACT</name>
<evidence type="ECO:0000256" key="3">
    <source>
        <dbReference type="ARBA" id="ARBA00023163"/>
    </source>
</evidence>
<dbReference type="PRINTS" id="PR00032">
    <property type="entry name" value="HTHARAC"/>
</dbReference>
<dbReference type="InterPro" id="IPR009057">
    <property type="entry name" value="Homeodomain-like_sf"/>
</dbReference>
<evidence type="ECO:0000256" key="2">
    <source>
        <dbReference type="ARBA" id="ARBA00023125"/>
    </source>
</evidence>
<dbReference type="Gene3D" id="1.10.10.60">
    <property type="entry name" value="Homeodomain-like"/>
    <property type="match status" value="1"/>
</dbReference>
<dbReference type="SUPFAM" id="SSF46689">
    <property type="entry name" value="Homeodomain-like"/>
    <property type="match status" value="1"/>
</dbReference>
<keyword evidence="2" id="KW-0238">DNA-binding</keyword>
<keyword evidence="1" id="KW-0805">Transcription regulation</keyword>
<proteinExistence type="predicted"/>
<dbReference type="PROSITE" id="PS00041">
    <property type="entry name" value="HTH_ARAC_FAMILY_1"/>
    <property type="match status" value="1"/>
</dbReference>
<keyword evidence="7" id="KW-1185">Reference proteome</keyword>
<evidence type="ECO:0000259" key="5">
    <source>
        <dbReference type="PROSITE" id="PS01124"/>
    </source>
</evidence>
<dbReference type="InterPro" id="IPR020449">
    <property type="entry name" value="Tscrpt_reg_AraC-type_HTH"/>
</dbReference>
<dbReference type="Pfam" id="PF12833">
    <property type="entry name" value="HTH_18"/>
    <property type="match status" value="1"/>
</dbReference>
<dbReference type="SMART" id="SM00342">
    <property type="entry name" value="HTH_ARAC"/>
    <property type="match status" value="1"/>
</dbReference>
<feature type="compositionally biased region" description="Polar residues" evidence="4">
    <location>
        <begin position="302"/>
        <end position="312"/>
    </location>
</feature>
<organism evidence="6 7">
    <name type="scientific">Alistipes ihumii AP11</name>
    <dbReference type="NCBI Taxonomy" id="1211813"/>
    <lineage>
        <taxon>Bacteria</taxon>
        <taxon>Pseudomonadati</taxon>
        <taxon>Bacteroidota</taxon>
        <taxon>Bacteroidia</taxon>
        <taxon>Bacteroidales</taxon>
        <taxon>Rikenellaceae</taxon>
        <taxon>Alistipes</taxon>
    </lineage>
</organism>
<reference evidence="6" key="1">
    <citation type="journal article" date="2022" name="Cell">
        <title>Design, construction, and in vivo augmentation of a complex gut microbiome.</title>
        <authorList>
            <person name="Cheng A.G."/>
            <person name="Ho P.Y."/>
            <person name="Aranda-Diaz A."/>
            <person name="Jain S."/>
            <person name="Yu F.B."/>
            <person name="Meng X."/>
            <person name="Wang M."/>
            <person name="Iakiviak M."/>
            <person name="Nagashima K."/>
            <person name="Zhao A."/>
            <person name="Murugkar P."/>
            <person name="Patil A."/>
            <person name="Atabakhsh K."/>
            <person name="Weakley A."/>
            <person name="Yan J."/>
            <person name="Brumbaugh A.R."/>
            <person name="Higginbottom S."/>
            <person name="Dimas A."/>
            <person name="Shiver A.L."/>
            <person name="Deutschbauer A."/>
            <person name="Neff N."/>
            <person name="Sonnenburg J.L."/>
            <person name="Huang K.C."/>
            <person name="Fischbach M.A."/>
        </authorList>
    </citation>
    <scope>NUCLEOTIDE SEQUENCE</scope>
    <source>
        <strain evidence="6">AP11</strain>
    </source>
</reference>
<dbReference type="RefSeq" id="WP_034283038.1">
    <property type="nucleotide sequence ID" value="NZ_CAPH01000013.1"/>
</dbReference>
<evidence type="ECO:0000256" key="4">
    <source>
        <dbReference type="SAM" id="MobiDB-lite"/>
    </source>
</evidence>
<dbReference type="PANTHER" id="PTHR43280:SF2">
    <property type="entry name" value="HTH-TYPE TRANSCRIPTIONAL REGULATOR EXSA"/>
    <property type="match status" value="1"/>
</dbReference>
<dbReference type="InterPro" id="IPR018060">
    <property type="entry name" value="HTH_AraC"/>
</dbReference>